<evidence type="ECO:0000256" key="4">
    <source>
        <dbReference type="ARBA" id="ARBA00022737"/>
    </source>
</evidence>
<dbReference type="InterPro" id="IPR032675">
    <property type="entry name" value="LRR_dom_sf"/>
</dbReference>
<keyword evidence="8" id="KW-1185">Reference proteome</keyword>
<evidence type="ECO:0000259" key="6">
    <source>
        <dbReference type="SMART" id="SM00579"/>
    </source>
</evidence>
<dbReference type="Pfam" id="PF13855">
    <property type="entry name" value="LRR_8"/>
    <property type="match status" value="1"/>
</dbReference>
<dbReference type="FunFam" id="3.80.10.10:FF:000400">
    <property type="entry name" value="Nuclear pore complex protein NUP107"/>
    <property type="match status" value="1"/>
</dbReference>
<dbReference type="PANTHER" id="PTHR31900">
    <property type="entry name" value="F-BOX/RNI SUPERFAMILY PROTEIN-RELATED"/>
    <property type="match status" value="1"/>
</dbReference>
<dbReference type="EMBL" id="VAHF01000007">
    <property type="protein sequence ID" value="TXG58978.1"/>
    <property type="molecule type" value="Genomic_DNA"/>
</dbReference>
<dbReference type="Proteomes" id="UP000323000">
    <property type="component" value="Chromosome 7"/>
</dbReference>
<keyword evidence="4" id="KW-0677">Repeat</keyword>
<dbReference type="PANTHER" id="PTHR31900:SF34">
    <property type="entry name" value="EMB|CAB62440.1-RELATED"/>
    <property type="match status" value="1"/>
</dbReference>
<reference evidence="8" key="1">
    <citation type="journal article" date="2019" name="Gigascience">
        <title>De novo genome assembly of the endangered Acer yangbiense, a plant species with extremely small populations endemic to Yunnan Province, China.</title>
        <authorList>
            <person name="Yang J."/>
            <person name="Wariss H.M."/>
            <person name="Tao L."/>
            <person name="Zhang R."/>
            <person name="Yun Q."/>
            <person name="Hollingsworth P."/>
            <person name="Dao Z."/>
            <person name="Luo G."/>
            <person name="Guo H."/>
            <person name="Ma Y."/>
            <person name="Sun W."/>
        </authorList>
    </citation>
    <scope>NUCLEOTIDE SEQUENCE [LARGE SCALE GENOMIC DNA]</scope>
    <source>
        <strain evidence="8">cv. Malutang</strain>
    </source>
</reference>
<dbReference type="AlphaFoldDB" id="A0A5C7HQD0"/>
<name>A0A5C7HQD0_9ROSI</name>
<dbReference type="GO" id="GO:0016020">
    <property type="term" value="C:membrane"/>
    <property type="evidence" value="ECO:0007669"/>
    <property type="project" value="UniProtKB-SubCell"/>
</dbReference>
<proteinExistence type="predicted"/>
<accession>A0A5C7HQD0</accession>
<evidence type="ECO:0000256" key="3">
    <source>
        <dbReference type="ARBA" id="ARBA00022729"/>
    </source>
</evidence>
<gene>
    <name evidence="7" type="ORF">EZV62_016807</name>
</gene>
<dbReference type="InterPro" id="IPR055411">
    <property type="entry name" value="LRR_FXL15/At3g58940/PEG3-like"/>
</dbReference>
<dbReference type="Pfam" id="PF24758">
    <property type="entry name" value="LRR_At5g56370"/>
    <property type="match status" value="1"/>
</dbReference>
<comment type="subcellular location">
    <subcellularLocation>
        <location evidence="1">Membrane</location>
    </subcellularLocation>
</comment>
<protein>
    <recommendedName>
        <fullName evidence="6">FBD domain-containing protein</fullName>
    </recommendedName>
</protein>
<evidence type="ECO:0000256" key="2">
    <source>
        <dbReference type="ARBA" id="ARBA00022614"/>
    </source>
</evidence>
<dbReference type="OrthoDB" id="1298252at2759"/>
<keyword evidence="2" id="KW-0433">Leucine-rich repeat</keyword>
<comment type="caution">
    <text evidence="7">The sequence shown here is derived from an EMBL/GenBank/DDBJ whole genome shotgun (WGS) entry which is preliminary data.</text>
</comment>
<organism evidence="7 8">
    <name type="scientific">Acer yangbiense</name>
    <dbReference type="NCBI Taxonomy" id="1000413"/>
    <lineage>
        <taxon>Eukaryota</taxon>
        <taxon>Viridiplantae</taxon>
        <taxon>Streptophyta</taxon>
        <taxon>Embryophyta</taxon>
        <taxon>Tracheophyta</taxon>
        <taxon>Spermatophyta</taxon>
        <taxon>Magnoliopsida</taxon>
        <taxon>eudicotyledons</taxon>
        <taxon>Gunneridae</taxon>
        <taxon>Pentapetalae</taxon>
        <taxon>rosids</taxon>
        <taxon>malvids</taxon>
        <taxon>Sapindales</taxon>
        <taxon>Sapindaceae</taxon>
        <taxon>Hippocastanoideae</taxon>
        <taxon>Acereae</taxon>
        <taxon>Acer</taxon>
    </lineage>
</organism>
<keyword evidence="3" id="KW-0732">Signal</keyword>
<keyword evidence="5" id="KW-0472">Membrane</keyword>
<dbReference type="SUPFAM" id="SSF52047">
    <property type="entry name" value="RNI-like"/>
    <property type="match status" value="1"/>
</dbReference>
<evidence type="ECO:0000313" key="8">
    <source>
        <dbReference type="Proteomes" id="UP000323000"/>
    </source>
</evidence>
<dbReference type="PRINTS" id="PR00019">
    <property type="entry name" value="LEURICHRPT"/>
</dbReference>
<dbReference type="PROSITE" id="PS51450">
    <property type="entry name" value="LRR"/>
    <property type="match status" value="1"/>
</dbReference>
<feature type="domain" description="FBD" evidence="6">
    <location>
        <begin position="633"/>
        <end position="702"/>
    </location>
</feature>
<dbReference type="Gene3D" id="3.80.10.10">
    <property type="entry name" value="Ribonuclease Inhibitor"/>
    <property type="match status" value="2"/>
</dbReference>
<dbReference type="SMART" id="SM00579">
    <property type="entry name" value="FBD"/>
    <property type="match status" value="1"/>
</dbReference>
<evidence type="ECO:0000313" key="7">
    <source>
        <dbReference type="EMBL" id="TXG58978.1"/>
    </source>
</evidence>
<dbReference type="InterPro" id="IPR006566">
    <property type="entry name" value="FBD"/>
</dbReference>
<sequence>MISDDEISHVVPWISFAVERKVRNLNLKVDIDREGVWLVRLPQSILTCSSLVELTMLSDCIFDIPESSVVCFPSLKIIFMSIRRPDGNLMKKLFRNCPALEDLSIHGSNLNNGDELTFDINVPTLKKFRIWLGMDYYASKHKFVITARDLECLHIKDYTSSNFLVNDSPFLDVASLDVHELPGATDEMDEVEVNRAMELLRGINCTKSLSLTAYTMEFLSLAIKDNMPTFPNLIDLELGIKASFGWKLLPNFLASSPNLESLTLEMNHGVECALQGFLRFESKSVLSCLRLHLKKLINQNTANMVSLLAAARILMVLAILAMSAVAVSEISSPRKLEKGALLQSGWWSNSSTANYNSTTSDHCKWTGVICNKAGSVTQITLHNNGTKRELDKFNFSCFPNLEHLSVSSGSLSGYIPSTIAALSKLNHLDLSGNNLTGIIPEELGNLKNLVSLDLSRNNIQEHKVRNLNLKVDIDRVGVWLVRLPQSLLTCSSLVELTMLSDCIFDIPESSVVCFPSLKIFFMSIRSPDGNLMKKLFRNCPVLEDLSIHGSNLNNEDELMFDIKFISLAINDDMPTFSNLIHLELGIKACFGWKLLPRFLAISPNLEVLILEMDHGVECTLDGFVGFETKSVPSCLRLHLKVIEITDMRGICDELKMVKYLLRNSDVLEKLEVSFASSMKKKYLRRQILNYYRGSPICEIKFI</sequence>
<dbReference type="InterPro" id="IPR001611">
    <property type="entry name" value="Leu-rich_rpt"/>
</dbReference>
<evidence type="ECO:0000256" key="1">
    <source>
        <dbReference type="ARBA" id="ARBA00004370"/>
    </source>
</evidence>
<evidence type="ECO:0000256" key="5">
    <source>
        <dbReference type="ARBA" id="ARBA00023136"/>
    </source>
</evidence>
<dbReference type="InterPro" id="IPR050232">
    <property type="entry name" value="FBL13/AtMIF1-like"/>
</dbReference>
<dbReference type="Pfam" id="PF08387">
    <property type="entry name" value="FBD"/>
    <property type="match status" value="1"/>
</dbReference>
<dbReference type="SUPFAM" id="SSF52058">
    <property type="entry name" value="L domain-like"/>
    <property type="match status" value="1"/>
</dbReference>